<proteinExistence type="predicted"/>
<dbReference type="AlphaFoldDB" id="A0A1A8ZCT9"/>
<organism evidence="3 4">
    <name type="scientific">Plasmodium ovale wallikeri</name>
    <dbReference type="NCBI Taxonomy" id="864142"/>
    <lineage>
        <taxon>Eukaryota</taxon>
        <taxon>Sar</taxon>
        <taxon>Alveolata</taxon>
        <taxon>Apicomplexa</taxon>
        <taxon>Aconoidasida</taxon>
        <taxon>Haemosporida</taxon>
        <taxon>Plasmodiidae</taxon>
        <taxon>Plasmodium</taxon>
        <taxon>Plasmodium (Plasmodium)</taxon>
    </lineage>
</organism>
<gene>
    <name evidence="3" type="ORF">POVWA1_044360</name>
</gene>
<keyword evidence="2" id="KW-0472">Membrane</keyword>
<keyword evidence="4" id="KW-1185">Reference proteome</keyword>
<reference evidence="4" key="1">
    <citation type="submission" date="2016-05" db="EMBL/GenBank/DDBJ databases">
        <authorList>
            <person name="Naeem Raeece"/>
        </authorList>
    </citation>
    <scope>NUCLEOTIDE SEQUENCE [LARGE SCALE GENOMIC DNA]</scope>
</reference>
<dbReference type="Proteomes" id="UP000078555">
    <property type="component" value="Unassembled WGS sequence"/>
</dbReference>
<keyword evidence="2" id="KW-0812">Transmembrane</keyword>
<keyword evidence="2" id="KW-1133">Transmembrane helix</keyword>
<name>A0A1A8ZCT9_PLAOA</name>
<evidence type="ECO:0000256" key="2">
    <source>
        <dbReference type="SAM" id="Phobius"/>
    </source>
</evidence>
<feature type="region of interest" description="Disordered" evidence="1">
    <location>
        <begin position="81"/>
        <end position="165"/>
    </location>
</feature>
<sequence>MTEELPSFGYPSNSYEFEMYKKLIVKITFILSTITICFSILSIILVKLFAQDQNGTYDDLNIAIEEDNKPKTYLYVRKDSCASPHPAKQNCSNEHDDQMCEGIKTNDVEEQNDAEENSQKEGELEKRDDESKRKRVMHETPQRNFPENDTNDFEKKNSIIRIVMN</sequence>
<evidence type="ECO:0000256" key="1">
    <source>
        <dbReference type="SAM" id="MobiDB-lite"/>
    </source>
</evidence>
<accession>A0A1A8ZCT9</accession>
<protein>
    <submittedName>
        <fullName evidence="3">Uncharacterized protein</fullName>
    </submittedName>
</protein>
<feature type="compositionally biased region" description="Basic and acidic residues" evidence="1">
    <location>
        <begin position="117"/>
        <end position="141"/>
    </location>
</feature>
<evidence type="ECO:0000313" key="3">
    <source>
        <dbReference type="EMBL" id="SBT41616.1"/>
    </source>
</evidence>
<evidence type="ECO:0000313" key="4">
    <source>
        <dbReference type="Proteomes" id="UP000078555"/>
    </source>
</evidence>
<dbReference type="EMBL" id="FLRD01000120">
    <property type="protein sequence ID" value="SBT41616.1"/>
    <property type="molecule type" value="Genomic_DNA"/>
</dbReference>
<feature type="transmembrane region" description="Helical" evidence="2">
    <location>
        <begin position="23"/>
        <end position="46"/>
    </location>
</feature>